<evidence type="ECO:0000313" key="4">
    <source>
        <dbReference type="Proteomes" id="UP000076871"/>
    </source>
</evidence>
<gene>
    <name evidence="3" type="ORF">LAESUDRAFT_698029</name>
</gene>
<dbReference type="STRING" id="1314785.A0A165EY80"/>
<name>A0A165EY80_9APHY</name>
<dbReference type="EMBL" id="KV427617">
    <property type="protein sequence ID" value="KZT07968.1"/>
    <property type="molecule type" value="Genomic_DNA"/>
</dbReference>
<dbReference type="RefSeq" id="XP_040765708.1">
    <property type="nucleotide sequence ID" value="XM_040906332.1"/>
</dbReference>
<dbReference type="Proteomes" id="UP000076871">
    <property type="component" value="Unassembled WGS sequence"/>
</dbReference>
<dbReference type="InterPro" id="IPR012341">
    <property type="entry name" value="6hp_glycosidase-like_sf"/>
</dbReference>
<dbReference type="Gene3D" id="1.50.10.10">
    <property type="match status" value="1"/>
</dbReference>
<dbReference type="CDD" id="cd02955">
    <property type="entry name" value="SSP411"/>
    <property type="match status" value="1"/>
</dbReference>
<feature type="compositionally biased region" description="Polar residues" evidence="1">
    <location>
        <begin position="78"/>
        <end position="92"/>
    </location>
</feature>
<dbReference type="GeneID" id="63823361"/>
<accession>A0A165EY80</accession>
<evidence type="ECO:0000259" key="2">
    <source>
        <dbReference type="Pfam" id="PF03190"/>
    </source>
</evidence>
<dbReference type="InterPro" id="IPR024705">
    <property type="entry name" value="Ssp411"/>
</dbReference>
<evidence type="ECO:0000256" key="1">
    <source>
        <dbReference type="SAM" id="MobiDB-lite"/>
    </source>
</evidence>
<dbReference type="InterPro" id="IPR036249">
    <property type="entry name" value="Thioredoxin-like_sf"/>
</dbReference>
<dbReference type="OrthoDB" id="1923667at2759"/>
<dbReference type="GO" id="GO:0005975">
    <property type="term" value="P:carbohydrate metabolic process"/>
    <property type="evidence" value="ECO:0007669"/>
    <property type="project" value="InterPro"/>
</dbReference>
<dbReference type="PANTHER" id="PTHR42899">
    <property type="entry name" value="SPERMATOGENESIS-ASSOCIATED PROTEIN 20"/>
    <property type="match status" value="1"/>
</dbReference>
<evidence type="ECO:0000313" key="3">
    <source>
        <dbReference type="EMBL" id="KZT07968.1"/>
    </source>
</evidence>
<keyword evidence="4" id="KW-1185">Reference proteome</keyword>
<feature type="domain" description="Spermatogenesis-associated protein 20-like TRX" evidence="2">
    <location>
        <begin position="104"/>
        <end position="260"/>
    </location>
</feature>
<dbReference type="InterPro" id="IPR008928">
    <property type="entry name" value="6-hairpin_glycosidase_sf"/>
</dbReference>
<dbReference type="PANTHER" id="PTHR42899:SF1">
    <property type="entry name" value="SPERMATOGENESIS-ASSOCIATED PROTEIN 20"/>
    <property type="match status" value="1"/>
</dbReference>
<dbReference type="SUPFAM" id="SSF52833">
    <property type="entry name" value="Thioredoxin-like"/>
    <property type="match status" value="1"/>
</dbReference>
<reference evidence="3 4" key="1">
    <citation type="journal article" date="2016" name="Mol. Biol. Evol.">
        <title>Comparative Genomics of Early-Diverging Mushroom-Forming Fungi Provides Insights into the Origins of Lignocellulose Decay Capabilities.</title>
        <authorList>
            <person name="Nagy L.G."/>
            <person name="Riley R."/>
            <person name="Tritt A."/>
            <person name="Adam C."/>
            <person name="Daum C."/>
            <person name="Floudas D."/>
            <person name="Sun H."/>
            <person name="Yadav J.S."/>
            <person name="Pangilinan J."/>
            <person name="Larsson K.H."/>
            <person name="Matsuura K."/>
            <person name="Barry K."/>
            <person name="Labutti K."/>
            <person name="Kuo R."/>
            <person name="Ohm R.A."/>
            <person name="Bhattacharya S.S."/>
            <person name="Shirouzu T."/>
            <person name="Yoshinaga Y."/>
            <person name="Martin F.M."/>
            <person name="Grigoriev I.V."/>
            <person name="Hibbett D.S."/>
        </authorList>
    </citation>
    <scope>NUCLEOTIDE SEQUENCE [LARGE SCALE GENOMIC DNA]</scope>
    <source>
        <strain evidence="3 4">93-53</strain>
    </source>
</reference>
<dbReference type="AlphaFoldDB" id="A0A165EY80"/>
<dbReference type="Gene3D" id="3.40.30.10">
    <property type="entry name" value="Glutaredoxin"/>
    <property type="match status" value="1"/>
</dbReference>
<dbReference type="InParanoid" id="A0A165EY80"/>
<dbReference type="GO" id="GO:0003824">
    <property type="term" value="F:catalytic activity"/>
    <property type="evidence" value="ECO:0007669"/>
    <property type="project" value="UniProtKB-ARBA"/>
</dbReference>
<organism evidence="3 4">
    <name type="scientific">Laetiporus sulphureus 93-53</name>
    <dbReference type="NCBI Taxonomy" id="1314785"/>
    <lineage>
        <taxon>Eukaryota</taxon>
        <taxon>Fungi</taxon>
        <taxon>Dikarya</taxon>
        <taxon>Basidiomycota</taxon>
        <taxon>Agaricomycotina</taxon>
        <taxon>Agaricomycetes</taxon>
        <taxon>Polyporales</taxon>
        <taxon>Laetiporus</taxon>
    </lineage>
</organism>
<protein>
    <recommendedName>
        <fullName evidence="2">Spermatogenesis-associated protein 20-like TRX domain-containing protein</fullName>
    </recommendedName>
</protein>
<feature type="region of interest" description="Disordered" evidence="1">
    <location>
        <begin position="78"/>
        <end position="97"/>
    </location>
</feature>
<dbReference type="SUPFAM" id="SSF48208">
    <property type="entry name" value="Six-hairpin glycosidases"/>
    <property type="match status" value="1"/>
</dbReference>
<proteinExistence type="predicted"/>
<dbReference type="Pfam" id="PF03190">
    <property type="entry name" value="Thioredox_DsbH"/>
    <property type="match status" value="1"/>
</dbReference>
<dbReference type="InterPro" id="IPR004879">
    <property type="entry name" value="Ssp411-like_TRX"/>
</dbReference>
<sequence>MFSRSRTNISTLLAVRTLNRDLLSPIARISIAAALPLVNKGDRHEFNVSGSPRELHTNGSRACLQSHQRLSASSSGLHTRMMSSQGPPTATEKNVPLHQGQNHTNRLIHAKSPYLLQHAENPVDWYEWGTEAFEKARNEAKPIFLSVGYSACHWCHVLAHESFEDPITAKLINEHYVNVKVDREERPDVDRLYMTFLQASTGGGGWPMSVWLTPELEPFFAGTYFPPGKFRQVLSKLAEVWEDDPDRCRNAGKQVIKQLKESSESSPSAAHSSVAAIAVPKLAAAVYTRLARRFDEQHGGFGGAPKFPQVGGTLGFLVRYAALNMREGTSASAESPDEVLAHLDAEAEEGLEEAPQKARNMAAKALVEIWKGGIHDHVGGGVARYSVDGRWHVPHCEKMLYDQAQLLAVSVETALLFPPSDTDSSSERQTLLALARSILRYLSVLQSEEGGFCSAEDADSFPTFESKTKKEGAFYTWTAKDIKDVLGQEDSKVFAYAYGVKEDGNCESDSDAHGELKDHNVLYLAHSAEETATELGMPAEEVGVVIERSLSKLKEWREKNRPRPHLDDKAVTGWNGLMISGLAKAAEVFQGEEAASALKMAEDAAAFLRQHLYDETTGELARSWREGKGPKGQADDYAFLVQGLLDLYEASGKEKCVMWAVRLQETQDRLFYDKEGGGYFASAPDEYVLVRMKDAQDGAEPSAVSVTLSNLQRLAHFAEDKHKEYTEKAQSILTSNGQLLEAAPFALATIVSAAMARQKGYKQLILTEHPAPNPASPFLQAIRARFIPNRVLMHFDPLSPPRALASVNATVKGLVEEIERKEEDDMGKSKPNVKVCENFTCGLPITEVERLLAVLG</sequence>